<dbReference type="GO" id="GO:0016740">
    <property type="term" value="F:transferase activity"/>
    <property type="evidence" value="ECO:0007669"/>
    <property type="project" value="UniProtKB-KW"/>
</dbReference>
<dbReference type="RefSeq" id="WP_185242505.1">
    <property type="nucleotide sequence ID" value="NZ_AP023213.1"/>
</dbReference>
<protein>
    <submittedName>
        <fullName evidence="1">Glycosyl transferase, group 1 family protein</fullName>
    </submittedName>
</protein>
<keyword evidence="2" id="KW-1185">Reference proteome</keyword>
<dbReference type="CDD" id="cd03801">
    <property type="entry name" value="GT4_PimA-like"/>
    <property type="match status" value="1"/>
</dbReference>
<keyword evidence="1" id="KW-0808">Transferase</keyword>
<proteinExistence type="predicted"/>
<dbReference type="Proteomes" id="UP000515472">
    <property type="component" value="Chromosome"/>
</dbReference>
<dbReference type="PANTHER" id="PTHR12526">
    <property type="entry name" value="GLYCOSYLTRANSFERASE"/>
    <property type="match status" value="1"/>
</dbReference>
<evidence type="ECO:0000313" key="1">
    <source>
        <dbReference type="EMBL" id="BCG47639.1"/>
    </source>
</evidence>
<dbReference type="Pfam" id="PF13692">
    <property type="entry name" value="Glyco_trans_1_4"/>
    <property type="match status" value="1"/>
</dbReference>
<gene>
    <name evidence="1" type="ORF">GEOBRER4_n2478</name>
</gene>
<dbReference type="PANTHER" id="PTHR12526:SF630">
    <property type="entry name" value="GLYCOSYLTRANSFERASE"/>
    <property type="match status" value="1"/>
</dbReference>
<dbReference type="Gene3D" id="3.40.50.2000">
    <property type="entry name" value="Glycogen Phosphorylase B"/>
    <property type="match status" value="1"/>
</dbReference>
<dbReference type="AlphaFoldDB" id="A0A6S6M2H4"/>
<name>A0A6S6M2H4_9BACT</name>
<dbReference type="KEGG" id="gbn:GEOBRER4_23890"/>
<dbReference type="SUPFAM" id="SSF53756">
    <property type="entry name" value="UDP-Glycosyltransferase/glycogen phosphorylase"/>
    <property type="match status" value="1"/>
</dbReference>
<sequence>MHSKEGKKTTGGEAGPVRVAFTERHGMAKELAEFPPSDVSYSFLSPLPRKNLLVRSGIKGYLGHYESAEHDLIEAILSPIITRNRWIYSIANFQEATTFNLLGCPLPRSARVAYLRYLMSKKNFKKLIFWSKSGRETLHSYGGVGEGVMQEKVAVVYPAIREVPNELIRFGSRQVNLLFSGDFFRKGGANVVDAFEKAQQIYPGIRLRLCCDEQDFCTMNEALRQEYLDKVRSNGAITCGRVPREKLIGEILPETDIYLLPTYTEAFGFAILEAMAYGIPVISTNYFAIPEMVSHGATGLLVDTRGFDCDKLFRGYLVNDIPDEFNRHVTENLFTYICQLIESPELRNEFGREAMAVARSKFSFATRNRAMQQIYREALG</sequence>
<evidence type="ECO:0000313" key="2">
    <source>
        <dbReference type="Proteomes" id="UP000515472"/>
    </source>
</evidence>
<reference evidence="1 2" key="1">
    <citation type="submission" date="2020-06" db="EMBL/GenBank/DDBJ databases">
        <title>Interaction of electrochemicaly active bacteria, Geobacter bremensis R4 on different carbon anode.</title>
        <authorList>
            <person name="Meng L."/>
            <person name="Yoshida N."/>
        </authorList>
    </citation>
    <scope>NUCLEOTIDE SEQUENCE [LARGE SCALE GENOMIC DNA]</scope>
    <source>
        <strain evidence="1 2">R4</strain>
    </source>
</reference>
<organism evidence="1 2">
    <name type="scientific">Citrifermentans bremense</name>
    <dbReference type="NCBI Taxonomy" id="60035"/>
    <lineage>
        <taxon>Bacteria</taxon>
        <taxon>Pseudomonadati</taxon>
        <taxon>Thermodesulfobacteriota</taxon>
        <taxon>Desulfuromonadia</taxon>
        <taxon>Geobacterales</taxon>
        <taxon>Geobacteraceae</taxon>
        <taxon>Citrifermentans</taxon>
    </lineage>
</organism>
<dbReference type="EMBL" id="AP023213">
    <property type="protein sequence ID" value="BCG47639.1"/>
    <property type="molecule type" value="Genomic_DNA"/>
</dbReference>
<accession>A0A6S6M2H4</accession>